<keyword evidence="1" id="KW-0472">Membrane</keyword>
<protein>
    <submittedName>
        <fullName evidence="2">Uncharacterized protein</fullName>
    </submittedName>
</protein>
<keyword evidence="3" id="KW-1185">Reference proteome</keyword>
<keyword evidence="1" id="KW-0812">Transmembrane</keyword>
<dbReference type="EMBL" id="CP015515">
    <property type="protein sequence ID" value="AND15877.1"/>
    <property type="molecule type" value="Genomic_DNA"/>
</dbReference>
<name>A0A160KRD0_9MICO</name>
<feature type="transmembrane region" description="Helical" evidence="1">
    <location>
        <begin position="33"/>
        <end position="53"/>
    </location>
</feature>
<evidence type="ECO:0000256" key="1">
    <source>
        <dbReference type="SAM" id="Phobius"/>
    </source>
</evidence>
<proteinExistence type="predicted"/>
<dbReference type="PATRIC" id="fig|33888.3.peg.806"/>
<feature type="transmembrane region" description="Helical" evidence="1">
    <location>
        <begin position="59"/>
        <end position="84"/>
    </location>
</feature>
<reference evidence="2 3" key="1">
    <citation type="submission" date="2016-05" db="EMBL/GenBank/DDBJ databases">
        <title>Complete genome sequence of Rathayibacter tritici NCPPB 1953.</title>
        <authorList>
            <person name="Park J."/>
            <person name="Lee H.-H."/>
            <person name="Lee S.-W."/>
            <person name="Seo Y.-S."/>
        </authorList>
    </citation>
    <scope>NUCLEOTIDE SEQUENCE [LARGE SCALE GENOMIC DNA]</scope>
    <source>
        <strain evidence="2 3">NCPPB 1953</strain>
    </source>
</reference>
<evidence type="ECO:0000313" key="2">
    <source>
        <dbReference type="EMBL" id="AND15877.1"/>
    </source>
</evidence>
<sequence>MGRDRVGIGVVWVLALLGSAVTLTVSAAESRQLWLALTFGGCVLATFAVQLAVARAEGYLLRAMTSIVGAMALIAVASGIALLLPA</sequence>
<keyword evidence="1" id="KW-1133">Transmembrane helix</keyword>
<feature type="transmembrane region" description="Helical" evidence="1">
    <location>
        <begin position="6"/>
        <end position="26"/>
    </location>
</feature>
<dbReference type="Proteomes" id="UP000077071">
    <property type="component" value="Chromosome"/>
</dbReference>
<organism evidence="2 3">
    <name type="scientific">Rathayibacter tritici</name>
    <dbReference type="NCBI Taxonomy" id="33888"/>
    <lineage>
        <taxon>Bacteria</taxon>
        <taxon>Bacillati</taxon>
        <taxon>Actinomycetota</taxon>
        <taxon>Actinomycetes</taxon>
        <taxon>Micrococcales</taxon>
        <taxon>Microbacteriaceae</taxon>
        <taxon>Rathayibacter</taxon>
    </lineage>
</organism>
<dbReference type="AlphaFoldDB" id="A0A160KRD0"/>
<gene>
    <name evidence="2" type="ORF">A6122_0724</name>
</gene>
<dbReference type="STRING" id="33888.A6122_0724"/>
<evidence type="ECO:0000313" key="3">
    <source>
        <dbReference type="Proteomes" id="UP000077071"/>
    </source>
</evidence>
<dbReference type="KEGG" id="rtn:A6122_0724"/>
<dbReference type="RefSeq" id="WP_068251775.1">
    <property type="nucleotide sequence ID" value="NZ_CP015515.1"/>
</dbReference>
<dbReference type="OrthoDB" id="5124217at2"/>
<accession>A0A160KRD0</accession>